<evidence type="ECO:0000256" key="6">
    <source>
        <dbReference type="ARBA" id="ARBA00023134"/>
    </source>
</evidence>
<reference evidence="8 9" key="1">
    <citation type="submission" date="2020-06" db="EMBL/GenBank/DDBJ databases">
        <authorList>
            <person name="Li R."/>
            <person name="Bekaert M."/>
        </authorList>
    </citation>
    <scope>NUCLEOTIDE SEQUENCE [LARGE SCALE GENOMIC DNA]</scope>
    <source>
        <strain evidence="9">wild</strain>
    </source>
</reference>
<evidence type="ECO:0000256" key="1">
    <source>
        <dbReference type="ARBA" id="ARBA00004236"/>
    </source>
</evidence>
<keyword evidence="6" id="KW-0342">GTP-binding</keyword>
<accession>A0A6J8A027</accession>
<dbReference type="GO" id="GO:0005886">
    <property type="term" value="C:plasma membrane"/>
    <property type="evidence" value="ECO:0007669"/>
    <property type="project" value="UniProtKB-SubCell"/>
</dbReference>
<keyword evidence="9" id="KW-1185">Reference proteome</keyword>
<dbReference type="AlphaFoldDB" id="A0A6J8A027"/>
<proteinExistence type="predicted"/>
<sequence length="213" mass="24846">MNSSNHHGDNSKPREYKIVILGDGGVGKSALVIQFVYHRFLDYHDPTIEDSYQKQARIDGEPALLDILDTAGQPEFNTMREQYMRKGEGFILCYSITDRRSYDEMLTYKKLINQVRCRDDIPVILVGNKCDLHEKRKVTPDEGIALSHQFKCPFYETSAVTRQCVDDIFLSLIREIRNVEREYSDDKPKVHRRGKGLRTFIKKLNPFRQTRQS</sequence>
<dbReference type="SMART" id="SM00176">
    <property type="entry name" value="RAN"/>
    <property type="match status" value="1"/>
</dbReference>
<comment type="subcellular location">
    <subcellularLocation>
        <location evidence="1">Cell membrane</location>
    </subcellularLocation>
</comment>
<evidence type="ECO:0000256" key="3">
    <source>
        <dbReference type="ARBA" id="ARBA00022475"/>
    </source>
</evidence>
<dbReference type="SUPFAM" id="SSF52540">
    <property type="entry name" value="P-loop containing nucleoside triphosphate hydrolases"/>
    <property type="match status" value="1"/>
</dbReference>
<dbReference type="GO" id="GO:0005525">
    <property type="term" value="F:GTP binding"/>
    <property type="evidence" value="ECO:0007669"/>
    <property type="project" value="UniProtKB-KW"/>
</dbReference>
<dbReference type="Gene3D" id="3.40.50.300">
    <property type="entry name" value="P-loop containing nucleotide triphosphate hydrolases"/>
    <property type="match status" value="1"/>
</dbReference>
<keyword evidence="3" id="KW-1003">Cell membrane</keyword>
<keyword evidence="5" id="KW-0378">Hydrolase</keyword>
<dbReference type="PROSITE" id="PS51419">
    <property type="entry name" value="RAB"/>
    <property type="match status" value="1"/>
</dbReference>
<organism evidence="8 9">
    <name type="scientific">Mytilus coruscus</name>
    <name type="common">Sea mussel</name>
    <dbReference type="NCBI Taxonomy" id="42192"/>
    <lineage>
        <taxon>Eukaryota</taxon>
        <taxon>Metazoa</taxon>
        <taxon>Spiralia</taxon>
        <taxon>Lophotrochozoa</taxon>
        <taxon>Mollusca</taxon>
        <taxon>Bivalvia</taxon>
        <taxon>Autobranchia</taxon>
        <taxon>Pteriomorphia</taxon>
        <taxon>Mytilida</taxon>
        <taxon>Mytiloidea</taxon>
        <taxon>Mytilidae</taxon>
        <taxon>Mytilinae</taxon>
        <taxon>Mytilus</taxon>
    </lineage>
</organism>
<dbReference type="Proteomes" id="UP000507470">
    <property type="component" value="Unassembled WGS sequence"/>
</dbReference>
<dbReference type="PRINTS" id="PR00449">
    <property type="entry name" value="RASTRNSFRMNG"/>
</dbReference>
<evidence type="ECO:0000256" key="2">
    <source>
        <dbReference type="ARBA" id="ARBA00011984"/>
    </source>
</evidence>
<dbReference type="FunFam" id="3.40.50.300:FF:000343">
    <property type="entry name" value="Ras family gtpase"/>
    <property type="match status" value="1"/>
</dbReference>
<evidence type="ECO:0000256" key="7">
    <source>
        <dbReference type="ARBA" id="ARBA00023136"/>
    </source>
</evidence>
<dbReference type="InterPro" id="IPR001806">
    <property type="entry name" value="Small_GTPase"/>
</dbReference>
<dbReference type="EC" id="3.6.5.2" evidence="2"/>
<dbReference type="Pfam" id="PF00071">
    <property type="entry name" value="Ras"/>
    <property type="match status" value="1"/>
</dbReference>
<gene>
    <name evidence="8" type="ORF">MCOR_2705</name>
</gene>
<dbReference type="SMART" id="SM00174">
    <property type="entry name" value="RHO"/>
    <property type="match status" value="1"/>
</dbReference>
<evidence type="ECO:0000313" key="9">
    <source>
        <dbReference type="Proteomes" id="UP000507470"/>
    </source>
</evidence>
<keyword evidence="7" id="KW-0472">Membrane</keyword>
<dbReference type="InterPro" id="IPR027417">
    <property type="entry name" value="P-loop_NTPase"/>
</dbReference>
<keyword evidence="4" id="KW-0547">Nucleotide-binding</keyword>
<evidence type="ECO:0000256" key="4">
    <source>
        <dbReference type="ARBA" id="ARBA00022741"/>
    </source>
</evidence>
<dbReference type="SMART" id="SM00175">
    <property type="entry name" value="RAB"/>
    <property type="match status" value="1"/>
</dbReference>
<dbReference type="SMART" id="SM00173">
    <property type="entry name" value="RAS"/>
    <property type="match status" value="1"/>
</dbReference>
<protein>
    <recommendedName>
        <fullName evidence="2">small monomeric GTPase</fullName>
        <ecNumber evidence="2">3.6.5.2</ecNumber>
    </recommendedName>
</protein>
<dbReference type="PROSITE" id="PS51420">
    <property type="entry name" value="RHO"/>
    <property type="match status" value="1"/>
</dbReference>
<dbReference type="OrthoDB" id="5976022at2759"/>
<evidence type="ECO:0000313" key="8">
    <source>
        <dbReference type="EMBL" id="CAC5360106.1"/>
    </source>
</evidence>
<dbReference type="InterPro" id="IPR020849">
    <property type="entry name" value="Small_GTPase_Ras-type"/>
</dbReference>
<dbReference type="InterPro" id="IPR005225">
    <property type="entry name" value="Small_GTP-bd"/>
</dbReference>
<name>A0A6J8A027_MYTCO</name>
<dbReference type="NCBIfam" id="TIGR00231">
    <property type="entry name" value="small_GTP"/>
    <property type="match status" value="1"/>
</dbReference>
<evidence type="ECO:0000256" key="5">
    <source>
        <dbReference type="ARBA" id="ARBA00022801"/>
    </source>
</evidence>
<dbReference type="PROSITE" id="PS51421">
    <property type="entry name" value="RAS"/>
    <property type="match status" value="1"/>
</dbReference>
<dbReference type="EMBL" id="CACVKT020000543">
    <property type="protein sequence ID" value="CAC5360106.1"/>
    <property type="molecule type" value="Genomic_DNA"/>
</dbReference>
<dbReference type="GO" id="GO:0007165">
    <property type="term" value="P:signal transduction"/>
    <property type="evidence" value="ECO:0007669"/>
    <property type="project" value="InterPro"/>
</dbReference>
<dbReference type="GO" id="GO:0003925">
    <property type="term" value="F:G protein activity"/>
    <property type="evidence" value="ECO:0007669"/>
    <property type="project" value="UniProtKB-EC"/>
</dbReference>
<dbReference type="PANTHER" id="PTHR24070">
    <property type="entry name" value="RAS, DI-RAS, AND RHEB FAMILY MEMBERS OF SMALL GTPASE SUPERFAMILY"/>
    <property type="match status" value="1"/>
</dbReference>